<reference evidence="2 3" key="1">
    <citation type="submission" date="2019-06" db="EMBL/GenBank/DDBJ databases">
        <title>Tsukamurella conjunctivitidis sp. nov., Tsukamurella assacharolytica sp. nov. and Tsukamurella sputae sp. nov. isolated from patients with conjunctivitis, bacteraemia (lymphoma) and respiratory infection (sputum) in Hong Kong.</title>
        <authorList>
            <person name="Teng J.L.L."/>
            <person name="Lee H.H."/>
            <person name="Fong J.Y.H."/>
            <person name="Fok K.M.N."/>
            <person name="Lau S.K.P."/>
            <person name="Woo P.C.Y."/>
        </authorList>
    </citation>
    <scope>NUCLEOTIDE SEQUENCE [LARGE SCALE GENOMIC DNA]</scope>
    <source>
        <strain evidence="2 3">HKU71</strain>
    </source>
</reference>
<sequence length="144" mass="15399">MKPGDAEALRLAVGELEQRLRQLPAAGLRGSELFVLATVEALGADAFPTAIGDRLAMKRSNVSVTMADLRRRGFLASEADGSDGRRRPVALTDRGREVLHARDAAQDAWLADTGAAQLTADELARLREAVPLLLRLAAGSETRV</sequence>
<evidence type="ECO:0000313" key="3">
    <source>
        <dbReference type="Proteomes" id="UP000317291"/>
    </source>
</evidence>
<dbReference type="PANTHER" id="PTHR39515:SF2">
    <property type="entry name" value="HTH-TYPE TRANSCRIPTIONAL REGULATOR RV0880"/>
    <property type="match status" value="1"/>
</dbReference>
<dbReference type="OrthoDB" id="4775223at2"/>
<proteinExistence type="predicted"/>
<feature type="domain" description="HTH marR-type" evidence="1">
    <location>
        <begin position="1"/>
        <end position="135"/>
    </location>
</feature>
<dbReference type="Proteomes" id="UP000317291">
    <property type="component" value="Unassembled WGS sequence"/>
</dbReference>
<dbReference type="Gene3D" id="1.10.287.100">
    <property type="match status" value="1"/>
</dbReference>
<keyword evidence="3" id="KW-1185">Reference proteome</keyword>
<name>A0A5C5R8L4_9ACTN</name>
<accession>A0A5C5R8L4</accession>
<dbReference type="AlphaFoldDB" id="A0A5C5R8L4"/>
<dbReference type="InterPro" id="IPR036388">
    <property type="entry name" value="WH-like_DNA-bd_sf"/>
</dbReference>
<dbReference type="PANTHER" id="PTHR39515">
    <property type="entry name" value="CONSERVED PROTEIN"/>
    <property type="match status" value="1"/>
</dbReference>
<evidence type="ECO:0000313" key="2">
    <source>
        <dbReference type="EMBL" id="TWS18395.1"/>
    </source>
</evidence>
<organism evidence="2 3">
    <name type="scientific">Tsukamurella asaccharolytica</name>
    <dbReference type="NCBI Taxonomy" id="2592067"/>
    <lineage>
        <taxon>Bacteria</taxon>
        <taxon>Bacillati</taxon>
        <taxon>Actinomycetota</taxon>
        <taxon>Actinomycetes</taxon>
        <taxon>Mycobacteriales</taxon>
        <taxon>Tsukamurellaceae</taxon>
        <taxon>Tsukamurella</taxon>
    </lineage>
</organism>
<dbReference type="SUPFAM" id="SSF46785">
    <property type="entry name" value="Winged helix' DNA-binding domain"/>
    <property type="match status" value="1"/>
</dbReference>
<protein>
    <submittedName>
        <fullName evidence="2">Winged helix DNA-binding protein</fullName>
    </submittedName>
</protein>
<dbReference type="GO" id="GO:0003677">
    <property type="term" value="F:DNA binding"/>
    <property type="evidence" value="ECO:0007669"/>
    <property type="project" value="UniProtKB-KW"/>
</dbReference>
<dbReference type="InterPro" id="IPR052526">
    <property type="entry name" value="HTH-type_Bedaq_tolerance"/>
</dbReference>
<evidence type="ECO:0000259" key="1">
    <source>
        <dbReference type="PROSITE" id="PS50995"/>
    </source>
</evidence>
<dbReference type="EMBL" id="VIGW01000010">
    <property type="protein sequence ID" value="TWS18395.1"/>
    <property type="molecule type" value="Genomic_DNA"/>
</dbReference>
<dbReference type="Pfam" id="PF12802">
    <property type="entry name" value="MarR_2"/>
    <property type="match status" value="1"/>
</dbReference>
<dbReference type="PROSITE" id="PS50995">
    <property type="entry name" value="HTH_MARR_2"/>
    <property type="match status" value="1"/>
</dbReference>
<dbReference type="Gene3D" id="1.10.10.10">
    <property type="entry name" value="Winged helix-like DNA-binding domain superfamily/Winged helix DNA-binding domain"/>
    <property type="match status" value="1"/>
</dbReference>
<dbReference type="SMART" id="SM00347">
    <property type="entry name" value="HTH_MARR"/>
    <property type="match status" value="1"/>
</dbReference>
<dbReference type="GO" id="GO:0003700">
    <property type="term" value="F:DNA-binding transcription factor activity"/>
    <property type="evidence" value="ECO:0007669"/>
    <property type="project" value="InterPro"/>
</dbReference>
<comment type="caution">
    <text evidence="2">The sequence shown here is derived from an EMBL/GenBank/DDBJ whole genome shotgun (WGS) entry which is preliminary data.</text>
</comment>
<dbReference type="InterPro" id="IPR000835">
    <property type="entry name" value="HTH_MarR-typ"/>
</dbReference>
<dbReference type="InterPro" id="IPR036390">
    <property type="entry name" value="WH_DNA-bd_sf"/>
</dbReference>
<dbReference type="RefSeq" id="WP_146563012.1">
    <property type="nucleotide sequence ID" value="NZ_VIGW01000010.1"/>
</dbReference>
<gene>
    <name evidence="2" type="ORF">FK529_16015</name>
</gene>
<keyword evidence="2" id="KW-0238">DNA-binding</keyword>